<dbReference type="Gene3D" id="2.60.40.680">
    <property type="match status" value="1"/>
</dbReference>
<feature type="compositionally biased region" description="Pro residues" evidence="1">
    <location>
        <begin position="178"/>
        <end position="190"/>
    </location>
</feature>
<accession>A0A0G0HNQ7</accession>
<dbReference type="GO" id="GO:0000272">
    <property type="term" value="P:polysaccharide catabolic process"/>
    <property type="evidence" value="ECO:0007669"/>
    <property type="project" value="InterPro"/>
</dbReference>
<comment type="caution">
    <text evidence="3">The sequence shown here is derived from an EMBL/GenBank/DDBJ whole genome shotgun (WGS) entry which is preliminary data.</text>
</comment>
<dbReference type="InterPro" id="IPR008965">
    <property type="entry name" value="CBM2/CBM3_carb-bd_dom_sf"/>
</dbReference>
<gene>
    <name evidence="3" type="ORF">US62_C0040G0001</name>
</gene>
<feature type="region of interest" description="Disordered" evidence="1">
    <location>
        <begin position="174"/>
        <end position="208"/>
    </location>
</feature>
<feature type="domain" description="Cohesin" evidence="2">
    <location>
        <begin position="39"/>
        <end position="155"/>
    </location>
</feature>
<dbReference type="InterPro" id="IPR002102">
    <property type="entry name" value="Cohesin_dom"/>
</dbReference>
<dbReference type="GO" id="GO:0030246">
    <property type="term" value="F:carbohydrate binding"/>
    <property type="evidence" value="ECO:0007669"/>
    <property type="project" value="InterPro"/>
</dbReference>
<evidence type="ECO:0000313" key="4">
    <source>
        <dbReference type="Proteomes" id="UP000034603"/>
    </source>
</evidence>
<protein>
    <recommendedName>
        <fullName evidence="2">Cohesin domain-containing protein</fullName>
    </recommendedName>
</protein>
<dbReference type="Pfam" id="PF00963">
    <property type="entry name" value="Cohesin"/>
    <property type="match status" value="1"/>
</dbReference>
<proteinExistence type="predicted"/>
<reference evidence="3 4" key="1">
    <citation type="journal article" date="2015" name="Nature">
        <title>rRNA introns, odd ribosomes, and small enigmatic genomes across a large radiation of phyla.</title>
        <authorList>
            <person name="Brown C.T."/>
            <person name="Hug L.A."/>
            <person name="Thomas B.C."/>
            <person name="Sharon I."/>
            <person name="Castelle C.J."/>
            <person name="Singh A."/>
            <person name="Wilkins M.J."/>
            <person name="Williams K.H."/>
            <person name="Banfield J.F."/>
        </authorList>
    </citation>
    <scope>NUCLEOTIDE SEQUENCE [LARGE SCALE GENOMIC DNA]</scope>
</reference>
<dbReference type="SUPFAM" id="SSF49384">
    <property type="entry name" value="Carbohydrate-binding domain"/>
    <property type="match status" value="1"/>
</dbReference>
<name>A0A0G0HNQ7_9BACT</name>
<feature type="compositionally biased region" description="Low complexity" evidence="1">
    <location>
        <begin position="191"/>
        <end position="208"/>
    </location>
</feature>
<evidence type="ECO:0000313" key="3">
    <source>
        <dbReference type="EMBL" id="KKQ43857.1"/>
    </source>
</evidence>
<organism evidence="3 4">
    <name type="scientific">Candidatus Woesebacteria bacterium GW2011_GWA1_37_8</name>
    <dbReference type="NCBI Taxonomy" id="1618546"/>
    <lineage>
        <taxon>Bacteria</taxon>
        <taxon>Candidatus Woeseibacteriota</taxon>
    </lineage>
</organism>
<dbReference type="AlphaFoldDB" id="A0A0G0HNQ7"/>
<evidence type="ECO:0000256" key="1">
    <source>
        <dbReference type="SAM" id="MobiDB-lite"/>
    </source>
</evidence>
<evidence type="ECO:0000259" key="2">
    <source>
        <dbReference type="Pfam" id="PF00963"/>
    </source>
</evidence>
<dbReference type="EMBL" id="LBTR01000040">
    <property type="protein sequence ID" value="KKQ43857.1"/>
    <property type="molecule type" value="Genomic_DNA"/>
</dbReference>
<feature type="non-terminal residue" evidence="3">
    <location>
        <position position="273"/>
    </location>
</feature>
<dbReference type="Proteomes" id="UP000034603">
    <property type="component" value="Unassembled WGS sequence"/>
</dbReference>
<sequence>MLQLLVVLIIAVGAFIGIYLLRSSQDIREEAAPSTSLSMTTNTTLIHPGQSFSIDVNATPGNNQVIGVQLDIHFDPRYINVSDVTLGTFLPGQVDVVKKEIDNVAGTIFYVVWINPATRVYATTPGLVATIIASAPFSSSPSTSVTFGTGTLVASLEDPGNNVLQNTTNLNLVVGTPTPTPTSTPTPTRTPTPTFTNTPTPTFTNTPTPTIALRPDLTVFIPSAGVVGNSLFTFTTTVSNNGTAAIPSGTSIRLHTAYCTTSGCTNPNNSLAL</sequence>